<dbReference type="EC" id="2.7.13.3" evidence="2"/>
<keyword evidence="6" id="KW-1185">Reference proteome</keyword>
<dbReference type="SMART" id="SM00387">
    <property type="entry name" value="HATPase_c"/>
    <property type="match status" value="1"/>
</dbReference>
<protein>
    <recommendedName>
        <fullName evidence="2">histidine kinase</fullName>
        <ecNumber evidence="2">2.7.13.3</ecNumber>
    </recommendedName>
</protein>
<dbReference type="Pfam" id="PF02518">
    <property type="entry name" value="HATPase_c"/>
    <property type="match status" value="1"/>
</dbReference>
<keyword evidence="3" id="KW-0902">Two-component regulatory system</keyword>
<evidence type="ECO:0000313" key="6">
    <source>
        <dbReference type="Proteomes" id="UP000501727"/>
    </source>
</evidence>
<reference evidence="6" key="2">
    <citation type="submission" date="2020-03" db="EMBL/GenBank/DDBJ databases">
        <title>Complete Genome Sequence of Adlercreutzia sp. strain 8CFCBH1 Producing Equol, Isolated from Healthy Japanese Feces.</title>
        <authorList>
            <person name="Ogata Y."/>
            <person name="Sakamoto M."/>
            <person name="Ohkuma M."/>
            <person name="Hattori M."/>
            <person name="Suda W."/>
        </authorList>
    </citation>
    <scope>NUCLEOTIDE SEQUENCE [LARGE SCALE GENOMIC DNA]</scope>
    <source>
        <strain evidence="6">8CFCBH1</strain>
    </source>
</reference>
<dbReference type="Proteomes" id="UP000501727">
    <property type="component" value="Chromosome"/>
</dbReference>
<dbReference type="InterPro" id="IPR036390">
    <property type="entry name" value="WH_DNA-bd_sf"/>
</dbReference>
<organism evidence="5 6">
    <name type="scientific">Adlercreutzia hattorii</name>
    <dbReference type="NCBI Taxonomy" id="2707299"/>
    <lineage>
        <taxon>Bacteria</taxon>
        <taxon>Bacillati</taxon>
        <taxon>Actinomycetota</taxon>
        <taxon>Coriobacteriia</taxon>
        <taxon>Eggerthellales</taxon>
        <taxon>Eggerthellaceae</taxon>
        <taxon>Adlercreutzia</taxon>
    </lineage>
</organism>
<dbReference type="PRINTS" id="PR00344">
    <property type="entry name" value="BCTRLSENSOR"/>
</dbReference>
<dbReference type="InterPro" id="IPR004358">
    <property type="entry name" value="Sig_transdc_His_kin-like_C"/>
</dbReference>
<reference evidence="6" key="1">
    <citation type="journal article" date="2020" name="Microbiol. Resour. Announc.">
        <title>Complete Genome Sequence of Adlercreutzia sp. Strain 8CFCBH1, a Potent Producer of Equol, Isolated from Healthy Japanese Feces.</title>
        <authorList>
            <person name="Ogata Y."/>
            <person name="Sakamoto M."/>
            <person name="Ohkuma M."/>
            <person name="Hattori M."/>
            <person name="Suda W."/>
        </authorList>
    </citation>
    <scope>NUCLEOTIDE SEQUENCE [LARGE SCALE GENOMIC DNA]</scope>
    <source>
        <strain evidence="6">8CFCBH1</strain>
    </source>
</reference>
<evidence type="ECO:0000259" key="4">
    <source>
        <dbReference type="SMART" id="SM00387"/>
    </source>
</evidence>
<dbReference type="GO" id="GO:0000160">
    <property type="term" value="P:phosphorelay signal transduction system"/>
    <property type="evidence" value="ECO:0007669"/>
    <property type="project" value="UniProtKB-KW"/>
</dbReference>
<evidence type="ECO:0000313" key="5">
    <source>
        <dbReference type="EMBL" id="BCA87501.1"/>
    </source>
</evidence>
<proteinExistence type="predicted"/>
<evidence type="ECO:0000256" key="2">
    <source>
        <dbReference type="ARBA" id="ARBA00012438"/>
    </source>
</evidence>
<accession>A0A6F8SHZ8</accession>
<feature type="domain" description="Histidine kinase/HSP90-like ATPase" evidence="4">
    <location>
        <begin position="69"/>
        <end position="176"/>
    </location>
</feature>
<gene>
    <name evidence="5" type="ORF">ADCFC_24510</name>
</gene>
<evidence type="ECO:0000256" key="3">
    <source>
        <dbReference type="ARBA" id="ARBA00023012"/>
    </source>
</evidence>
<comment type="catalytic activity">
    <reaction evidence="1">
        <text>ATP + protein L-histidine = ADP + protein N-phospho-L-histidine.</text>
        <dbReference type="EC" id="2.7.13.3"/>
    </reaction>
</comment>
<dbReference type="SUPFAM" id="SSF55874">
    <property type="entry name" value="ATPase domain of HSP90 chaperone/DNA topoisomerase II/histidine kinase"/>
    <property type="match status" value="1"/>
</dbReference>
<dbReference type="KEGG" id="ahat:ADCFC_01200"/>
<dbReference type="Gene3D" id="3.30.565.10">
    <property type="entry name" value="Histidine kinase-like ATPase, C-terminal domain"/>
    <property type="match status" value="1"/>
</dbReference>
<dbReference type="SUPFAM" id="SSF46785">
    <property type="entry name" value="Winged helix' DNA-binding domain"/>
    <property type="match status" value="1"/>
</dbReference>
<dbReference type="GO" id="GO:0004673">
    <property type="term" value="F:protein histidine kinase activity"/>
    <property type="evidence" value="ECO:0007669"/>
    <property type="project" value="UniProtKB-EC"/>
</dbReference>
<dbReference type="AlphaFoldDB" id="A0A6F8SHZ8"/>
<sequence>METMEQHTSLHDEAPQGASFDYSFVDTVGRIALYDDLRSAPRVAEIKPADTAAYIEALASTVYEQSHGAGGTIPYTVIREVSENFIHARFKEVVVSILDKGNTIRFADHGPGIPSKEKAQMPGFSSAVEPMKNYIRGVGSGLPIVREYLESSHGTITIEDNLGTGAVVTVSLVREEDDPLDDWDETDVLSSKGEYIPSSSYASETAVVHQPYAAPLAAGTEPYPSNPAGIYPSMGSSSAPGATPYPPAYAPQGYSAVPAAPAPVPAPSYGAPYQGYPSYGAYGAAPTAYPAYGAAPAPAAYPGYPSAVMPAPALSERERIFLKLLLKEGTLRNKDFSDLTETPASTTNTTLNRLREAGLVEMVGKQRALTPYGRQIAQGL</sequence>
<name>A0A6F8SHZ8_9ACTN</name>
<evidence type="ECO:0000256" key="1">
    <source>
        <dbReference type="ARBA" id="ARBA00000085"/>
    </source>
</evidence>
<dbReference type="InterPro" id="IPR003594">
    <property type="entry name" value="HATPase_dom"/>
</dbReference>
<dbReference type="InterPro" id="IPR036890">
    <property type="entry name" value="HATPase_C_sf"/>
</dbReference>
<dbReference type="EMBL" id="AP022829">
    <property type="protein sequence ID" value="BCA87501.1"/>
    <property type="molecule type" value="Genomic_DNA"/>
</dbReference>